<name>A0A811UPP0_CERCA</name>
<gene>
    <name evidence="1" type="ORF">CCAP1982_LOCUS8346</name>
</gene>
<protein>
    <submittedName>
        <fullName evidence="1">(Mediterranean fruit fly) hypothetical protein</fullName>
    </submittedName>
</protein>
<dbReference type="AlphaFoldDB" id="A0A811UPP0"/>
<comment type="caution">
    <text evidence="1">The sequence shown here is derived from an EMBL/GenBank/DDBJ whole genome shotgun (WGS) entry which is preliminary data.</text>
</comment>
<accession>A0A811UPP0</accession>
<keyword evidence="2" id="KW-1185">Reference proteome</keyword>
<organism evidence="1 2">
    <name type="scientific">Ceratitis capitata</name>
    <name type="common">Mediterranean fruit fly</name>
    <name type="synonym">Tephritis capitata</name>
    <dbReference type="NCBI Taxonomy" id="7213"/>
    <lineage>
        <taxon>Eukaryota</taxon>
        <taxon>Metazoa</taxon>
        <taxon>Ecdysozoa</taxon>
        <taxon>Arthropoda</taxon>
        <taxon>Hexapoda</taxon>
        <taxon>Insecta</taxon>
        <taxon>Pterygota</taxon>
        <taxon>Neoptera</taxon>
        <taxon>Endopterygota</taxon>
        <taxon>Diptera</taxon>
        <taxon>Brachycera</taxon>
        <taxon>Muscomorpha</taxon>
        <taxon>Tephritoidea</taxon>
        <taxon>Tephritidae</taxon>
        <taxon>Ceratitis</taxon>
        <taxon>Ceratitis</taxon>
    </lineage>
</organism>
<dbReference type="Proteomes" id="UP000606786">
    <property type="component" value="Unassembled WGS sequence"/>
</dbReference>
<proteinExistence type="predicted"/>
<evidence type="ECO:0000313" key="2">
    <source>
        <dbReference type="Proteomes" id="UP000606786"/>
    </source>
</evidence>
<sequence length="109" mass="12327">MPLFPSVLCFLYFSLFPYTIFGYVHTLATCATCMRAGSKHPRQHHQSHSLAGETRFAVAAHDNKLILFTLSPLSFTSCIVSVSCLPRSLYNSTLHYKSQLRLVLLPFLF</sequence>
<evidence type="ECO:0000313" key="1">
    <source>
        <dbReference type="EMBL" id="CAD6999835.1"/>
    </source>
</evidence>
<dbReference type="EMBL" id="CAJHJT010000012">
    <property type="protein sequence ID" value="CAD6999835.1"/>
    <property type="molecule type" value="Genomic_DNA"/>
</dbReference>
<reference evidence="1" key="1">
    <citation type="submission" date="2020-11" db="EMBL/GenBank/DDBJ databases">
        <authorList>
            <person name="Whitehead M."/>
        </authorList>
    </citation>
    <scope>NUCLEOTIDE SEQUENCE</scope>
    <source>
        <strain evidence="1">EGII</strain>
    </source>
</reference>